<dbReference type="EMBL" id="CAUOFW020003669">
    <property type="protein sequence ID" value="CAK9161386.1"/>
    <property type="molecule type" value="Genomic_DNA"/>
</dbReference>
<evidence type="ECO:0000313" key="2">
    <source>
        <dbReference type="Proteomes" id="UP001642360"/>
    </source>
</evidence>
<sequence length="81" mass="8629">MGVGGHGAFGVVELEGGEVETETRTLLATAVVSTRGDGRARASWGWASRPWVLIVPRACSLRGLLQSMVLVHKEEAGVQDR</sequence>
<keyword evidence="2" id="KW-1185">Reference proteome</keyword>
<proteinExistence type="predicted"/>
<name>A0ABC8SW21_9AQUA</name>
<reference evidence="1 2" key="1">
    <citation type="submission" date="2024-02" db="EMBL/GenBank/DDBJ databases">
        <authorList>
            <person name="Vignale AGUSTIN F."/>
            <person name="Sosa J E."/>
            <person name="Modenutti C."/>
        </authorList>
    </citation>
    <scope>NUCLEOTIDE SEQUENCE [LARGE SCALE GENOMIC DNA]</scope>
</reference>
<comment type="caution">
    <text evidence="1">The sequence shown here is derived from an EMBL/GenBank/DDBJ whole genome shotgun (WGS) entry which is preliminary data.</text>
</comment>
<gene>
    <name evidence="1" type="ORF">ILEXP_LOCUS30183</name>
</gene>
<organism evidence="1 2">
    <name type="scientific">Ilex paraguariensis</name>
    <name type="common">yerba mate</name>
    <dbReference type="NCBI Taxonomy" id="185542"/>
    <lineage>
        <taxon>Eukaryota</taxon>
        <taxon>Viridiplantae</taxon>
        <taxon>Streptophyta</taxon>
        <taxon>Embryophyta</taxon>
        <taxon>Tracheophyta</taxon>
        <taxon>Spermatophyta</taxon>
        <taxon>Magnoliopsida</taxon>
        <taxon>eudicotyledons</taxon>
        <taxon>Gunneridae</taxon>
        <taxon>Pentapetalae</taxon>
        <taxon>asterids</taxon>
        <taxon>campanulids</taxon>
        <taxon>Aquifoliales</taxon>
        <taxon>Aquifoliaceae</taxon>
        <taxon>Ilex</taxon>
    </lineage>
</organism>
<accession>A0ABC8SW21</accession>
<evidence type="ECO:0000313" key="1">
    <source>
        <dbReference type="EMBL" id="CAK9161386.1"/>
    </source>
</evidence>
<protein>
    <submittedName>
        <fullName evidence="1">Uncharacterized protein</fullName>
    </submittedName>
</protein>
<dbReference type="Proteomes" id="UP001642360">
    <property type="component" value="Unassembled WGS sequence"/>
</dbReference>
<dbReference type="AlphaFoldDB" id="A0ABC8SW21"/>